<organism evidence="3 4">
    <name type="scientific">Aphanomyces euteiches</name>
    <dbReference type="NCBI Taxonomy" id="100861"/>
    <lineage>
        <taxon>Eukaryota</taxon>
        <taxon>Sar</taxon>
        <taxon>Stramenopiles</taxon>
        <taxon>Oomycota</taxon>
        <taxon>Saprolegniomycetes</taxon>
        <taxon>Saprolegniales</taxon>
        <taxon>Verrucalvaceae</taxon>
        <taxon>Aphanomyces</taxon>
    </lineage>
</organism>
<dbReference type="SUPFAM" id="SSF103196">
    <property type="entry name" value="Roadblock/LC7 domain"/>
    <property type="match status" value="1"/>
</dbReference>
<dbReference type="SMART" id="SM00960">
    <property type="entry name" value="Robl_LC7"/>
    <property type="match status" value="1"/>
</dbReference>
<feature type="domain" description="Roadblock/LAMTOR2" evidence="2">
    <location>
        <begin position="7"/>
        <end position="102"/>
    </location>
</feature>
<evidence type="ECO:0000313" key="3">
    <source>
        <dbReference type="EMBL" id="KAF0729150.1"/>
    </source>
</evidence>
<comment type="similarity">
    <text evidence="1">Belongs to the GAMAD family.</text>
</comment>
<evidence type="ECO:0000313" key="4">
    <source>
        <dbReference type="Proteomes" id="UP000481153"/>
    </source>
</evidence>
<reference evidence="3 4" key="1">
    <citation type="submission" date="2019-07" db="EMBL/GenBank/DDBJ databases">
        <title>Genomics analysis of Aphanomyces spp. identifies a new class of oomycete effector associated with host adaptation.</title>
        <authorList>
            <person name="Gaulin E."/>
        </authorList>
    </citation>
    <scope>NUCLEOTIDE SEQUENCE [LARGE SCALE GENOMIC DNA]</scope>
    <source>
        <strain evidence="3 4">ATCC 201684</strain>
    </source>
</reference>
<dbReference type="AlphaFoldDB" id="A0A6G0WP53"/>
<dbReference type="GO" id="GO:0060090">
    <property type="term" value="F:molecular adaptor activity"/>
    <property type="evidence" value="ECO:0007669"/>
    <property type="project" value="InterPro"/>
</dbReference>
<evidence type="ECO:0000256" key="1">
    <source>
        <dbReference type="ARBA" id="ARBA00007191"/>
    </source>
</evidence>
<protein>
    <recommendedName>
        <fullName evidence="2">Roadblock/LAMTOR2 domain-containing protein</fullName>
    </recommendedName>
</protein>
<proteinExistence type="inferred from homology"/>
<name>A0A6G0WP53_9STRA</name>
<dbReference type="Proteomes" id="UP000481153">
    <property type="component" value="Unassembled WGS sequence"/>
</dbReference>
<dbReference type="EMBL" id="VJMJ01000167">
    <property type="protein sequence ID" value="KAF0729150.1"/>
    <property type="molecule type" value="Genomic_DNA"/>
</dbReference>
<evidence type="ECO:0000259" key="2">
    <source>
        <dbReference type="SMART" id="SM00960"/>
    </source>
</evidence>
<accession>A0A6G0WP53</accession>
<dbReference type="GO" id="GO:0005085">
    <property type="term" value="F:guanyl-nucleotide exchange factor activity"/>
    <property type="evidence" value="ECO:0007669"/>
    <property type="project" value="InterPro"/>
</dbReference>
<dbReference type="Gene3D" id="3.30.450.30">
    <property type="entry name" value="Dynein light chain 2a, cytoplasmic"/>
    <property type="match status" value="1"/>
</dbReference>
<keyword evidence="4" id="KW-1185">Reference proteome</keyword>
<dbReference type="PANTHER" id="PTHR13323">
    <property type="entry name" value="LATE ENDOSOMAL/LYSOSOMAL MP1 INTERACTING PROTEIN"/>
    <property type="match status" value="1"/>
</dbReference>
<sequence length="131" mass="13744">MIRAKVLPDVLSQIVGDGVTATLLMTVDGALLGSVGSLTSETTAVDAKVVGAIVANVWGEYAQSAKEIFTDESLQVLFVNFDKDKCLGIISASPGYLLCAYSNGEAPLGLVKSKLEALQPFLVDALQQIQV</sequence>
<dbReference type="Pfam" id="PF03259">
    <property type="entry name" value="Robl_LC7"/>
    <property type="match status" value="1"/>
</dbReference>
<dbReference type="InterPro" id="IPR037587">
    <property type="entry name" value="LAMTOR2-like"/>
</dbReference>
<gene>
    <name evidence="3" type="ORF">Ae201684_013128</name>
</gene>
<dbReference type="InterPro" id="IPR004942">
    <property type="entry name" value="Roadblock/LAMTOR2_dom"/>
</dbReference>
<comment type="caution">
    <text evidence="3">The sequence shown here is derived from an EMBL/GenBank/DDBJ whole genome shotgun (WGS) entry which is preliminary data.</text>
</comment>
<dbReference type="GO" id="GO:0032008">
    <property type="term" value="P:positive regulation of TOR signaling"/>
    <property type="evidence" value="ECO:0007669"/>
    <property type="project" value="InterPro"/>
</dbReference>
<dbReference type="VEuPathDB" id="FungiDB:AeMF1_004287"/>